<feature type="region of interest" description="Disordered" evidence="1">
    <location>
        <begin position="1"/>
        <end position="25"/>
    </location>
</feature>
<accession>A0A7Y4GR32</accession>
<comment type="caution">
    <text evidence="2">The sequence shown here is derived from an EMBL/GenBank/DDBJ whole genome shotgun (WGS) entry which is preliminary data.</text>
</comment>
<sequence>MTQADHYREQSDKARRLAEAAKDPEASKKLIEMAEEFRLYAERLEQTY</sequence>
<dbReference type="Proteomes" id="UP000544122">
    <property type="component" value="Unassembled WGS sequence"/>
</dbReference>
<keyword evidence="3" id="KW-1185">Reference proteome</keyword>
<reference evidence="2 3" key="1">
    <citation type="submission" date="2020-03" db="EMBL/GenBank/DDBJ databases">
        <title>Bradyrhizobium diversity isolated from nodules of Indigofera sp.</title>
        <authorList>
            <person name="Klepa M."/>
            <person name="Helene L."/>
            <person name="Hungria M."/>
        </authorList>
    </citation>
    <scope>NUCLEOTIDE SEQUENCE [LARGE SCALE GENOMIC DNA]</scope>
    <source>
        <strain evidence="2 3">WSM 1791</strain>
    </source>
</reference>
<dbReference type="AlphaFoldDB" id="A0A7Y4GR32"/>
<evidence type="ECO:0000313" key="3">
    <source>
        <dbReference type="Proteomes" id="UP000544122"/>
    </source>
</evidence>
<name>A0A7Y4GR32_9BRAD</name>
<organism evidence="2 3">
    <name type="scientific">Bradyrhizobium australiense</name>
    <dbReference type="NCBI Taxonomy" id="2721161"/>
    <lineage>
        <taxon>Bacteria</taxon>
        <taxon>Pseudomonadati</taxon>
        <taxon>Pseudomonadota</taxon>
        <taxon>Alphaproteobacteria</taxon>
        <taxon>Hyphomicrobiales</taxon>
        <taxon>Nitrobacteraceae</taxon>
        <taxon>Bradyrhizobium</taxon>
    </lineage>
</organism>
<evidence type="ECO:0000313" key="2">
    <source>
        <dbReference type="EMBL" id="NOJ40419.1"/>
    </source>
</evidence>
<protein>
    <submittedName>
        <fullName evidence="2">Uncharacterized protein</fullName>
    </submittedName>
</protein>
<dbReference type="EMBL" id="JAAVLX010000004">
    <property type="protein sequence ID" value="NOJ40419.1"/>
    <property type="molecule type" value="Genomic_DNA"/>
</dbReference>
<gene>
    <name evidence="2" type="ORF">HCN58_12565</name>
</gene>
<dbReference type="RefSeq" id="WP_171579699.1">
    <property type="nucleotide sequence ID" value="NZ_JAAVLX010000004.1"/>
</dbReference>
<evidence type="ECO:0000256" key="1">
    <source>
        <dbReference type="SAM" id="MobiDB-lite"/>
    </source>
</evidence>
<proteinExistence type="predicted"/>